<sequence>MEIVSDVTCPRGASALDLLASAYADSSDVEDEDIPHEKFMCFDKNGMNESSAIHGAIQHFKTAIEPQVLCSREVAHEGTYMHLDGADSQIGMSAQSYRVADVSDNLNGHANDVADNSCQQKSEFSSMNQLEDSKLESISDLEDNGVMATPSASVKFVEEPKDVHVRDLDDDCQNAGTAEIYCSSFKSTSVSTEISANHDFCGNPVVPEKNPAMHPELRNVDPKMTSSTGLVMQGSDKDSSRMHVFCLEHAAEVEKQLQPIGGVHMMLLCHPGDFLN</sequence>
<organism evidence="1 2">
    <name type="scientific">Ensete ventricosum</name>
    <name type="common">Abyssinian banana</name>
    <name type="synonym">Musa ensete</name>
    <dbReference type="NCBI Taxonomy" id="4639"/>
    <lineage>
        <taxon>Eukaryota</taxon>
        <taxon>Viridiplantae</taxon>
        <taxon>Streptophyta</taxon>
        <taxon>Embryophyta</taxon>
        <taxon>Tracheophyta</taxon>
        <taxon>Spermatophyta</taxon>
        <taxon>Magnoliopsida</taxon>
        <taxon>Liliopsida</taxon>
        <taxon>Zingiberales</taxon>
        <taxon>Musaceae</taxon>
        <taxon>Ensete</taxon>
    </lineage>
</organism>
<protein>
    <submittedName>
        <fullName evidence="1">Uncharacterized protein</fullName>
    </submittedName>
</protein>
<comment type="caution">
    <text evidence="1">The sequence shown here is derived from an EMBL/GenBank/DDBJ whole genome shotgun (WGS) entry which is preliminary data.</text>
</comment>
<evidence type="ECO:0000313" key="1">
    <source>
        <dbReference type="EMBL" id="RRT82115.1"/>
    </source>
</evidence>
<evidence type="ECO:0000313" key="2">
    <source>
        <dbReference type="Proteomes" id="UP000287651"/>
    </source>
</evidence>
<proteinExistence type="predicted"/>
<gene>
    <name evidence="1" type="ORF">B296_00001034</name>
</gene>
<dbReference type="AlphaFoldDB" id="A0A427B105"/>
<dbReference type="Proteomes" id="UP000287651">
    <property type="component" value="Unassembled WGS sequence"/>
</dbReference>
<dbReference type="EMBL" id="AMZH03000761">
    <property type="protein sequence ID" value="RRT82115.1"/>
    <property type="molecule type" value="Genomic_DNA"/>
</dbReference>
<name>A0A427B105_ENSVE</name>
<accession>A0A427B105</accession>
<reference evidence="1 2" key="1">
    <citation type="journal article" date="2014" name="Agronomy (Basel)">
        <title>A Draft Genome Sequence for Ensete ventricosum, the Drought-Tolerant Tree Against Hunger.</title>
        <authorList>
            <person name="Harrison J."/>
            <person name="Moore K.A."/>
            <person name="Paszkiewicz K."/>
            <person name="Jones T."/>
            <person name="Grant M."/>
            <person name="Ambacheew D."/>
            <person name="Muzemil S."/>
            <person name="Studholme D.J."/>
        </authorList>
    </citation>
    <scope>NUCLEOTIDE SEQUENCE [LARGE SCALE GENOMIC DNA]</scope>
</reference>